<dbReference type="Proteomes" id="UP001629953">
    <property type="component" value="Unassembled WGS sequence"/>
</dbReference>
<feature type="binding site" evidence="8">
    <location>
        <position position="260"/>
    </location>
    <ligand>
        <name>substrate</name>
    </ligand>
</feature>
<comment type="catalytic activity">
    <reaction evidence="7">
        <text>a 5'-end NAD(+)-phospho-ribonucleoside in mRNA + H2O = a 5'-end phospho-adenosine-phospho-ribonucleoside in mRNA + beta-nicotinamide D-ribonucleotide + 2 H(+)</text>
        <dbReference type="Rhea" id="RHEA:60876"/>
        <dbReference type="Rhea" id="RHEA-COMP:15698"/>
        <dbReference type="Rhea" id="RHEA-COMP:15719"/>
        <dbReference type="ChEBI" id="CHEBI:14649"/>
        <dbReference type="ChEBI" id="CHEBI:15377"/>
        <dbReference type="ChEBI" id="CHEBI:15378"/>
        <dbReference type="ChEBI" id="CHEBI:144029"/>
        <dbReference type="ChEBI" id="CHEBI:144051"/>
    </reaction>
    <physiologicalReaction direction="left-to-right" evidence="7">
        <dbReference type="Rhea" id="RHEA:60877"/>
    </physiologicalReaction>
</comment>
<feature type="short sequence motif" description="Nudix box" evidence="8">
    <location>
        <begin position="178"/>
        <end position="199"/>
    </location>
</feature>
<comment type="catalytic activity">
    <reaction evidence="8">
        <text>NAD(+) + H2O = beta-nicotinamide D-ribonucleotide + AMP + 2 H(+)</text>
        <dbReference type="Rhea" id="RHEA:11800"/>
        <dbReference type="ChEBI" id="CHEBI:14649"/>
        <dbReference type="ChEBI" id="CHEBI:15377"/>
        <dbReference type="ChEBI" id="CHEBI:15378"/>
        <dbReference type="ChEBI" id="CHEBI:57540"/>
        <dbReference type="ChEBI" id="CHEBI:456215"/>
        <dbReference type="EC" id="3.6.1.22"/>
    </reaction>
</comment>
<comment type="cofactor">
    <cofactor evidence="8">
        <name>Zn(2+)</name>
        <dbReference type="ChEBI" id="CHEBI:29105"/>
    </cofactor>
    <text evidence="8">Binds 1 zinc ion per subunit.</text>
</comment>
<feature type="binding site" evidence="8">
    <location>
        <position position="132"/>
    </location>
    <ligand>
        <name>Zn(2+)</name>
        <dbReference type="ChEBI" id="CHEBI:29105"/>
    </ligand>
</feature>
<dbReference type="SUPFAM" id="SSF55811">
    <property type="entry name" value="Nudix"/>
    <property type="match status" value="2"/>
</dbReference>
<dbReference type="RefSeq" id="WP_408624981.1">
    <property type="nucleotide sequence ID" value="NZ_JBEQCT010000010.1"/>
</dbReference>
<keyword evidence="5 8" id="KW-0520">NAD</keyword>
<sequence>MSLPQVRHPNTESLPGWWFFTCHELLLCVHQGTRIPFGQFTEMPVSTYWLAQAEHFTDYRGEPCYRLELDKPIDLGVGEWLPLYALLSELDEALFMIAGQAMQQALFLATHRFCGRCAKPMQRIDWELAMHCNDCGFRAYPRISPSIIVAIRRGEQILLACHKSHLKRHISIYTAVAGFVEAGETLEQCVHREVGEEVGIRVNNLRYAGSQPWPFPHSMMVAFLADYQSGQLQIQRSELTDAQWFSLDALPTLPSVGTIARAIIDQLVDIIRAQTATTKRLKR</sequence>
<evidence type="ECO:0000256" key="5">
    <source>
        <dbReference type="ARBA" id="ARBA00023027"/>
    </source>
</evidence>
<reference evidence="10 11" key="1">
    <citation type="journal article" date="2013" name="Int. J. Syst. Evol. Microbiol.">
        <title>Celerinatantimonas yamalensis sp. nov., a cold-adapted diazotrophic bacterium from a cold permafrost brine.</title>
        <authorList>
            <person name="Shcherbakova V."/>
            <person name="Chuvilskaya N."/>
            <person name="Rivkina E."/>
            <person name="Demidov N."/>
            <person name="Uchaeva V."/>
            <person name="Suetin S."/>
            <person name="Suzina N."/>
            <person name="Gilichinsky D."/>
        </authorList>
    </citation>
    <scope>NUCLEOTIDE SEQUENCE [LARGE SCALE GENOMIC DNA]</scope>
    <source>
        <strain evidence="10 11">C7</strain>
    </source>
</reference>
<feature type="binding site" evidence="8">
    <location>
        <position position="140"/>
    </location>
    <ligand>
        <name>substrate</name>
    </ligand>
</feature>
<evidence type="ECO:0000256" key="3">
    <source>
        <dbReference type="ARBA" id="ARBA00022801"/>
    </source>
</evidence>
<dbReference type="Pfam" id="PF09297">
    <property type="entry name" value="Zn_ribbon_NUD"/>
    <property type="match status" value="1"/>
</dbReference>
<evidence type="ECO:0000256" key="2">
    <source>
        <dbReference type="ARBA" id="ARBA00022723"/>
    </source>
</evidence>
<feature type="binding site" evidence="8">
    <location>
        <position position="193"/>
    </location>
    <ligand>
        <name>a divalent metal cation</name>
        <dbReference type="ChEBI" id="CHEBI:60240"/>
        <label>2</label>
    </ligand>
</feature>
<comment type="subunit">
    <text evidence="8">Homodimer.</text>
</comment>
<keyword evidence="3 8" id="KW-0378">Hydrolase</keyword>
<keyword evidence="8" id="KW-0862">Zinc</keyword>
<evidence type="ECO:0000256" key="4">
    <source>
        <dbReference type="ARBA" id="ARBA00022842"/>
    </source>
</evidence>
<keyword evidence="11" id="KW-1185">Reference proteome</keyword>
<comment type="catalytic activity">
    <reaction evidence="8">
        <text>NADH + H2O = reduced beta-nicotinamide D-ribonucleotide + AMP + 2 H(+)</text>
        <dbReference type="Rhea" id="RHEA:48868"/>
        <dbReference type="ChEBI" id="CHEBI:15377"/>
        <dbReference type="ChEBI" id="CHEBI:15378"/>
        <dbReference type="ChEBI" id="CHEBI:57945"/>
        <dbReference type="ChEBI" id="CHEBI:90832"/>
        <dbReference type="ChEBI" id="CHEBI:456215"/>
        <dbReference type="EC" id="3.6.1.22"/>
    </reaction>
</comment>
<dbReference type="CDD" id="cd03429">
    <property type="entry name" value="NUDIX_NADH_pyrophosphatase_Nudt13"/>
    <property type="match status" value="1"/>
</dbReference>
<protein>
    <recommendedName>
        <fullName evidence="8">NAD-capped RNA hydrolase NudC</fullName>
        <shortName evidence="8">DeNADding enzyme NudC</shortName>
        <ecNumber evidence="8">3.6.1.-</ecNumber>
    </recommendedName>
    <alternativeName>
        <fullName evidence="8">NADH pyrophosphatase</fullName>
        <ecNumber evidence="8">3.6.1.22</ecNumber>
    </alternativeName>
</protein>
<dbReference type="HAMAP" id="MF_00297">
    <property type="entry name" value="Nudix_NudC"/>
    <property type="match status" value="1"/>
</dbReference>
<dbReference type="InterPro" id="IPR020084">
    <property type="entry name" value="NUDIX_hydrolase_CS"/>
</dbReference>
<dbReference type="Gene3D" id="3.90.79.10">
    <property type="entry name" value="Nucleoside Triphosphate Pyrophosphohydrolase"/>
    <property type="match status" value="1"/>
</dbReference>
<evidence type="ECO:0000313" key="11">
    <source>
        <dbReference type="Proteomes" id="UP001629953"/>
    </source>
</evidence>
<gene>
    <name evidence="8 10" type="primary">nudC</name>
    <name evidence="10" type="ORF">ABUE30_16740</name>
</gene>
<comment type="function">
    <text evidence="8">mRNA decapping enzyme that specifically removes the nicotinamide adenine dinucleotide (NAD) cap from a subset of mRNAs by hydrolyzing the diphosphate linkage to produce nicotinamide mononucleotide (NMN) and 5' monophosphate mRNA. The NAD-cap is present at the 5'-end of some mRNAs and stabilizes RNA against 5'-processing. Has preference for mRNAs with a 5'-end purine. Catalyzes the hydrolysis of a broad range of dinucleotide pyrophosphates.</text>
</comment>
<evidence type="ECO:0000256" key="1">
    <source>
        <dbReference type="ARBA" id="ARBA00009595"/>
    </source>
</evidence>
<feature type="binding site" evidence="8">
    <location>
        <position position="177"/>
    </location>
    <ligand>
        <name>a divalent metal cation</name>
        <dbReference type="ChEBI" id="CHEBI:60240"/>
        <label>1</label>
    </ligand>
</feature>
<dbReference type="InterPro" id="IPR015376">
    <property type="entry name" value="Znr_NADH_PPase"/>
</dbReference>
<name>A0ABW9GAH4_9GAMM</name>
<feature type="binding site" evidence="8">
    <location>
        <begin position="211"/>
        <end position="218"/>
    </location>
    <ligand>
        <name>substrate</name>
    </ligand>
</feature>
<dbReference type="PROSITE" id="PS51462">
    <property type="entry name" value="NUDIX"/>
    <property type="match status" value="1"/>
</dbReference>
<feature type="domain" description="Nudix hydrolase" evidence="9">
    <location>
        <begin position="141"/>
        <end position="267"/>
    </location>
</feature>
<evidence type="ECO:0000256" key="8">
    <source>
        <dbReference type="HAMAP-Rule" id="MF_00297"/>
    </source>
</evidence>
<dbReference type="PANTHER" id="PTHR42904">
    <property type="entry name" value="NUDIX HYDROLASE, NUDC SUBFAMILY"/>
    <property type="match status" value="1"/>
</dbReference>
<feature type="binding site" evidence="8">
    <location>
        <position position="135"/>
    </location>
    <ligand>
        <name>Zn(2+)</name>
        <dbReference type="ChEBI" id="CHEBI:29105"/>
    </ligand>
</feature>
<feature type="binding site" evidence="8">
    <location>
        <position position="238"/>
    </location>
    <ligand>
        <name>a divalent metal cation</name>
        <dbReference type="ChEBI" id="CHEBI:60240"/>
        <label>1</label>
    </ligand>
</feature>
<dbReference type="InterPro" id="IPR049734">
    <property type="entry name" value="NudC-like_C"/>
</dbReference>
<accession>A0ABW9GAH4</accession>
<dbReference type="EC" id="3.6.1.22" evidence="8"/>
<evidence type="ECO:0000256" key="7">
    <source>
        <dbReference type="ARBA" id="ARBA00023679"/>
    </source>
</evidence>
<comment type="caution">
    <text evidence="10">The sequence shown here is derived from an EMBL/GenBank/DDBJ whole genome shotgun (WGS) entry which is preliminary data.</text>
</comment>
<feature type="binding site" evidence="8">
    <location>
        <position position="197"/>
    </location>
    <ligand>
        <name>a divalent metal cation</name>
        <dbReference type="ChEBI" id="CHEBI:60240"/>
        <label>1</label>
    </ligand>
</feature>
<organism evidence="10 11">
    <name type="scientific">Celerinatantimonas yamalensis</name>
    <dbReference type="NCBI Taxonomy" id="559956"/>
    <lineage>
        <taxon>Bacteria</taxon>
        <taxon>Pseudomonadati</taxon>
        <taxon>Pseudomonadota</taxon>
        <taxon>Gammaproteobacteria</taxon>
        <taxon>Celerinatantimonadaceae</taxon>
        <taxon>Celerinatantimonas</taxon>
    </lineage>
</organism>
<dbReference type="InterPro" id="IPR050241">
    <property type="entry name" value="NAD-cap_RNA_hydrolase_NudC"/>
</dbReference>
<evidence type="ECO:0000313" key="10">
    <source>
        <dbReference type="EMBL" id="MFM2486680.1"/>
    </source>
</evidence>
<feature type="binding site" evidence="8">
    <location>
        <position position="193"/>
    </location>
    <ligand>
        <name>a divalent metal cation</name>
        <dbReference type="ChEBI" id="CHEBI:60240"/>
        <label>3</label>
    </ligand>
</feature>
<feature type="binding site" evidence="8">
    <location>
        <position position="117"/>
    </location>
    <ligand>
        <name>Zn(2+)</name>
        <dbReference type="ChEBI" id="CHEBI:29105"/>
    </ligand>
</feature>
<keyword evidence="4 8" id="KW-0460">Magnesium</keyword>
<feature type="binding site" evidence="8">
    <location>
        <position position="238"/>
    </location>
    <ligand>
        <name>a divalent metal cation</name>
        <dbReference type="ChEBI" id="CHEBI:60240"/>
        <label>3</label>
    </ligand>
</feature>
<dbReference type="NCBIfam" id="NF001299">
    <property type="entry name" value="PRK00241.1"/>
    <property type="match status" value="1"/>
</dbReference>
<comment type="similarity">
    <text evidence="1 8">Belongs to the Nudix hydrolase family. NudC subfamily.</text>
</comment>
<dbReference type="Pfam" id="PF00293">
    <property type="entry name" value="NUDIX"/>
    <property type="match status" value="1"/>
</dbReference>
<dbReference type="EMBL" id="JBEQCT010000010">
    <property type="protein sequence ID" value="MFM2486680.1"/>
    <property type="molecule type" value="Genomic_DNA"/>
</dbReference>
<dbReference type="Gene3D" id="3.90.79.20">
    <property type="match status" value="1"/>
</dbReference>
<comment type="cofactor">
    <cofactor evidence="8">
        <name>Mg(2+)</name>
        <dbReference type="ChEBI" id="CHEBI:18420"/>
    </cofactor>
    <cofactor evidence="8">
        <name>Mn(2+)</name>
        <dbReference type="ChEBI" id="CHEBI:29035"/>
    </cofactor>
    <text evidence="8">Divalent metal cations. Mg(2+) or Mn(2+).</text>
</comment>
<feature type="binding site" evidence="8">
    <location>
        <position position="127"/>
    </location>
    <ligand>
        <name>substrate</name>
    </ligand>
</feature>
<evidence type="ECO:0000256" key="6">
    <source>
        <dbReference type="ARBA" id="ARBA00023211"/>
    </source>
</evidence>
<comment type="caution">
    <text evidence="8">Lacks conserved residue(s) required for the propagation of feature annotation.</text>
</comment>
<dbReference type="InterPro" id="IPR000086">
    <property type="entry name" value="NUDIX_hydrolase_dom"/>
</dbReference>
<proteinExistence type="inferred from homology"/>
<dbReference type="PANTHER" id="PTHR42904:SF6">
    <property type="entry name" value="NAD-CAPPED RNA HYDROLASE NUDT12"/>
    <property type="match status" value="1"/>
</dbReference>
<feature type="binding site" evidence="8">
    <location>
        <position position="114"/>
    </location>
    <ligand>
        <name>Zn(2+)</name>
        <dbReference type="ChEBI" id="CHEBI:29105"/>
    </ligand>
</feature>
<dbReference type="PROSITE" id="PS00893">
    <property type="entry name" value="NUDIX_BOX"/>
    <property type="match status" value="1"/>
</dbReference>
<keyword evidence="2 8" id="KW-0479">Metal-binding</keyword>
<keyword evidence="6 8" id="KW-0464">Manganese</keyword>
<dbReference type="EC" id="3.6.1.-" evidence="8"/>
<evidence type="ECO:0000259" key="9">
    <source>
        <dbReference type="PROSITE" id="PS51462"/>
    </source>
</evidence>
<dbReference type="GO" id="GO:0016787">
    <property type="term" value="F:hydrolase activity"/>
    <property type="evidence" value="ECO:0007669"/>
    <property type="project" value="UniProtKB-KW"/>
</dbReference>
<feature type="binding site" evidence="8">
    <location>
        <position position="197"/>
    </location>
    <ligand>
        <name>a divalent metal cation</name>
        <dbReference type="ChEBI" id="CHEBI:60240"/>
        <label>3</label>
    </ligand>
</feature>
<dbReference type="InterPro" id="IPR022925">
    <property type="entry name" value="RNA_Hydrolase_NudC"/>
</dbReference>
<dbReference type="InterPro" id="IPR015797">
    <property type="entry name" value="NUDIX_hydrolase-like_dom_sf"/>
</dbReference>